<dbReference type="PANTHER" id="PTHR46093:SF18">
    <property type="entry name" value="FIBRONECTIN TYPE-III DOMAIN-CONTAINING PROTEIN"/>
    <property type="match status" value="1"/>
</dbReference>
<feature type="region of interest" description="Disordered" evidence="3">
    <location>
        <begin position="769"/>
        <end position="788"/>
    </location>
</feature>
<feature type="transmembrane region" description="Helical" evidence="4">
    <location>
        <begin position="389"/>
        <end position="411"/>
    </location>
</feature>
<organism evidence="5 6">
    <name type="scientific">Rhizophagus irregularis</name>
    <dbReference type="NCBI Taxonomy" id="588596"/>
    <lineage>
        <taxon>Eukaryota</taxon>
        <taxon>Fungi</taxon>
        <taxon>Fungi incertae sedis</taxon>
        <taxon>Mucoromycota</taxon>
        <taxon>Glomeromycotina</taxon>
        <taxon>Glomeromycetes</taxon>
        <taxon>Glomerales</taxon>
        <taxon>Glomeraceae</taxon>
        <taxon>Rhizophagus</taxon>
    </lineage>
</organism>
<keyword evidence="1" id="KW-0880">Kelch repeat</keyword>
<evidence type="ECO:0000313" key="6">
    <source>
        <dbReference type="Proteomes" id="UP000232722"/>
    </source>
</evidence>
<dbReference type="VEuPathDB" id="FungiDB:RhiirA1_439777"/>
<comment type="caution">
    <text evidence="5">The sequence shown here is derived from an EMBL/GenBank/DDBJ whole genome shotgun (WGS) entry which is preliminary data.</text>
</comment>
<dbReference type="CDD" id="cd12087">
    <property type="entry name" value="TM_EGFR-like"/>
    <property type="match status" value="1"/>
</dbReference>
<evidence type="ECO:0000256" key="4">
    <source>
        <dbReference type="SAM" id="Phobius"/>
    </source>
</evidence>
<dbReference type="VEuPathDB" id="FungiDB:FUN_005678"/>
<dbReference type="Proteomes" id="UP000232722">
    <property type="component" value="Unassembled WGS sequence"/>
</dbReference>
<keyword evidence="4" id="KW-1133">Transmembrane helix</keyword>
<name>A0A2N0QC06_9GLOM</name>
<dbReference type="AlphaFoldDB" id="A0A2N0QC06"/>
<reference evidence="5 6" key="2">
    <citation type="submission" date="2017-09" db="EMBL/GenBank/DDBJ databases">
        <title>Extensive intraspecific genome diversity in a model arbuscular mycorrhizal fungus.</title>
        <authorList>
            <person name="Chen E.C."/>
            <person name="Morin E."/>
            <person name="Beaudet D."/>
            <person name="Noel J."/>
            <person name="Ndikumana S."/>
            <person name="Charron P."/>
            <person name="St-Onge C."/>
            <person name="Giorgi J."/>
            <person name="Grigoriev I.V."/>
            <person name="Roux C."/>
            <person name="Martin F.M."/>
            <person name="Corradi N."/>
        </authorList>
    </citation>
    <scope>NUCLEOTIDE SEQUENCE [LARGE SCALE GENOMIC DNA]</scope>
    <source>
        <strain evidence="5 6">A5</strain>
    </source>
</reference>
<reference evidence="5 6" key="1">
    <citation type="submission" date="2016-04" db="EMBL/GenBank/DDBJ databases">
        <title>Genome analyses suggest a sexual origin of heterokaryosis in a supposedly ancient asexual fungus.</title>
        <authorList>
            <person name="Ropars J."/>
            <person name="Sedzielewska K."/>
            <person name="Noel J."/>
            <person name="Charron P."/>
            <person name="Farinelli L."/>
            <person name="Marton T."/>
            <person name="Kruger M."/>
            <person name="Pelin A."/>
            <person name="Brachmann A."/>
            <person name="Corradi N."/>
        </authorList>
    </citation>
    <scope>NUCLEOTIDE SEQUENCE [LARGE SCALE GENOMIC DNA]</scope>
    <source>
        <strain evidence="5 6">A5</strain>
    </source>
</reference>
<dbReference type="VEuPathDB" id="FungiDB:RhiirFUN_005388"/>
<keyword evidence="2" id="KW-0677">Repeat</keyword>
<evidence type="ECO:0000256" key="1">
    <source>
        <dbReference type="ARBA" id="ARBA00022441"/>
    </source>
</evidence>
<gene>
    <name evidence="5" type="ORF">RhiirA5_493648</name>
</gene>
<evidence type="ECO:0000313" key="5">
    <source>
        <dbReference type="EMBL" id="PKC16593.1"/>
    </source>
</evidence>
<dbReference type="VEuPathDB" id="FungiDB:FUN_005677"/>
<sequence>MGYKILNHHLILILLIQLFLWVTIINGQFIPGPRLGHTATLIGDKIYFIGGYNFSIIKESDIFYYDGKQLAWVEVNNTVNGQGADMPLKFGHTANVGGPKQDLIFIIGGDRFSTVYQLDTKTNKITLPTIPEVFPNRDNLRFMSSVSYEGKIYLFGGGEMDIKTDITTLYSNHYIFNTINLNWEDSSLVGAPPPRYKHTATLVNEIIYYIGGIQINNSYVSYPLMSDIFRYSTKSNTWSSVVATLAPGNTPGRRLGHSAVLVEGKICIFGGSFNDLSPTESIAMLDTSTLEWSIPSFKNPRRPNMPTLPNLIYHTATLVDKRMLVAFGNYTENKANGYKGLNNKDFYIFDFNNNEWYITAADELTNPSSNIPKLFSSSTSAGISSNRPAIIGSSVLGVLVLIVGILIFVYYRRKKNQSKGDVGYLADDSNISYDKFSFSQRPTLYSSQPSMQCQFTYQQFTPEQCHTAILIGDKIYFIGGSDFSLTEESGIFYYNGIAWVDLNNQVSGQDADMLLRFGHTANIGGPKQDLIFFIGGEQFLKVYQLDTKTNKITLPVILGAIPNGDNLISMSSVFYEGIIYYLFSGGEIDNKTGIINLYNNHYIFDTINLNWKVGGLINAPPPRYKHTATLANGIIYYIGGVQMNNFYASMSNIYRYNTISNIWSLEVTTGNTPDRRAGHSAVLVENNICIFGGAFFGLSPKESIAMLNTSTLEWSIPHFNNPRRPNMPTLPNLFYHTATLVDKRMLVAFGNLGQEDFILPIPSNGDKFSNRSSNYHPRSETNSHSQRSEALTQHVYTMLM</sequence>
<dbReference type="EMBL" id="LLXJ01000041">
    <property type="protein sequence ID" value="PKC16593.1"/>
    <property type="molecule type" value="Genomic_DNA"/>
</dbReference>
<dbReference type="InterPro" id="IPR011043">
    <property type="entry name" value="Gal_Oxase/kelch_b-propeller"/>
</dbReference>
<dbReference type="Pfam" id="PF24681">
    <property type="entry name" value="Kelch_KLHDC2_KLHL20_DRC7"/>
    <property type="match status" value="2"/>
</dbReference>
<protein>
    <submittedName>
        <fullName evidence="5">Galactose oxidase</fullName>
    </submittedName>
</protein>
<dbReference type="PANTHER" id="PTHR46093">
    <property type="entry name" value="ACYL-COA-BINDING DOMAIN-CONTAINING PROTEIN 5"/>
    <property type="match status" value="1"/>
</dbReference>
<keyword evidence="4" id="KW-0812">Transmembrane</keyword>
<evidence type="ECO:0000256" key="2">
    <source>
        <dbReference type="ARBA" id="ARBA00022737"/>
    </source>
</evidence>
<dbReference type="SUPFAM" id="SSF117281">
    <property type="entry name" value="Kelch motif"/>
    <property type="match status" value="2"/>
</dbReference>
<keyword evidence="4" id="KW-0472">Membrane</keyword>
<dbReference type="SUPFAM" id="SSF50965">
    <property type="entry name" value="Galactose oxidase, central domain"/>
    <property type="match status" value="1"/>
</dbReference>
<proteinExistence type="predicted"/>
<evidence type="ECO:0000256" key="3">
    <source>
        <dbReference type="SAM" id="MobiDB-lite"/>
    </source>
</evidence>
<accession>A0A2N0QC06</accession>
<dbReference type="InterPro" id="IPR015915">
    <property type="entry name" value="Kelch-typ_b-propeller"/>
</dbReference>
<dbReference type="Gene3D" id="2.120.10.80">
    <property type="entry name" value="Kelch-type beta propeller"/>
    <property type="match status" value="4"/>
</dbReference>